<dbReference type="KEGG" id="egu:105057841"/>
<dbReference type="RefSeq" id="XP_073104562.1">
    <property type="nucleotide sequence ID" value="XM_073248461.1"/>
</dbReference>
<evidence type="ECO:0000313" key="15">
    <source>
        <dbReference type="RefSeq" id="XP_010938848.1"/>
    </source>
</evidence>
<comment type="similarity">
    <text evidence="1">Belongs to the protein kinase superfamily. CAMK Ser/Thr protein kinase family. SNF1 subfamily.</text>
</comment>
<comment type="catalytic activity">
    <reaction evidence="9">
        <text>L-seryl-[protein] + ATP = O-phospho-L-seryl-[protein] + ADP + H(+)</text>
        <dbReference type="Rhea" id="RHEA:17989"/>
        <dbReference type="Rhea" id="RHEA-COMP:9863"/>
        <dbReference type="Rhea" id="RHEA-COMP:11604"/>
        <dbReference type="ChEBI" id="CHEBI:15378"/>
        <dbReference type="ChEBI" id="CHEBI:29999"/>
        <dbReference type="ChEBI" id="CHEBI:30616"/>
        <dbReference type="ChEBI" id="CHEBI:83421"/>
        <dbReference type="ChEBI" id="CHEBI:456216"/>
        <dbReference type="EC" id="2.7.11.1"/>
    </reaction>
</comment>
<protein>
    <recommendedName>
        <fullName evidence="2">non-specific serine/threonine protein kinase</fullName>
        <ecNumber evidence="2">2.7.11.1</ecNumber>
    </recommendedName>
</protein>
<accession>A0A6J0PRD4</accession>
<keyword evidence="5 10" id="KW-0547">Nucleotide-binding</keyword>
<keyword evidence="7 10" id="KW-0067">ATP-binding</keyword>
<evidence type="ECO:0000259" key="13">
    <source>
        <dbReference type="PROSITE" id="PS50032"/>
    </source>
</evidence>
<dbReference type="Proteomes" id="UP000504607">
    <property type="component" value="Chromosome 14"/>
</dbReference>
<dbReference type="RefSeq" id="XP_019710477.1">
    <property type="nucleotide sequence ID" value="XM_019854918.2"/>
</dbReference>
<dbReference type="InterPro" id="IPR008271">
    <property type="entry name" value="Ser/Thr_kinase_AS"/>
</dbReference>
<dbReference type="GO" id="GO:0004674">
    <property type="term" value="F:protein serine/threonine kinase activity"/>
    <property type="evidence" value="ECO:0007669"/>
    <property type="project" value="UniProtKB-KW"/>
</dbReference>
<organism evidence="14 19">
    <name type="scientific">Elaeis guineensis var. tenera</name>
    <name type="common">Oil palm</name>
    <dbReference type="NCBI Taxonomy" id="51953"/>
    <lineage>
        <taxon>Eukaryota</taxon>
        <taxon>Viridiplantae</taxon>
        <taxon>Streptophyta</taxon>
        <taxon>Embryophyta</taxon>
        <taxon>Tracheophyta</taxon>
        <taxon>Spermatophyta</taxon>
        <taxon>Magnoliopsida</taxon>
        <taxon>Liliopsida</taxon>
        <taxon>Arecaceae</taxon>
        <taxon>Arecoideae</taxon>
        <taxon>Cocoseae</taxon>
        <taxon>Elaeidinae</taxon>
        <taxon>Elaeis</taxon>
    </lineage>
</organism>
<dbReference type="Gene3D" id="1.10.510.10">
    <property type="entry name" value="Transferase(Phosphotransferase) domain 1"/>
    <property type="match status" value="1"/>
</dbReference>
<dbReference type="PROSITE" id="PS50011">
    <property type="entry name" value="PROTEIN_KINASE_DOM"/>
    <property type="match status" value="1"/>
</dbReference>
<dbReference type="SUPFAM" id="SSF103243">
    <property type="entry name" value="KA1-like"/>
    <property type="match status" value="1"/>
</dbReference>
<dbReference type="PANTHER" id="PTHR24346:SF82">
    <property type="entry name" value="KP78A-RELATED"/>
    <property type="match status" value="1"/>
</dbReference>
<dbReference type="InterPro" id="IPR001772">
    <property type="entry name" value="KA1_dom"/>
</dbReference>
<dbReference type="RefSeq" id="XP_029124126.1">
    <property type="nucleotide sequence ID" value="XM_029268293.1"/>
</dbReference>
<evidence type="ECO:0000256" key="9">
    <source>
        <dbReference type="ARBA" id="ARBA00048679"/>
    </source>
</evidence>
<dbReference type="FunFam" id="1.10.510.10:FF:000407">
    <property type="entry name" value="Non-specific serine/threonine protein kinase"/>
    <property type="match status" value="1"/>
</dbReference>
<comment type="catalytic activity">
    <reaction evidence="8">
        <text>L-threonyl-[protein] + ATP = O-phospho-L-threonyl-[protein] + ADP + H(+)</text>
        <dbReference type="Rhea" id="RHEA:46608"/>
        <dbReference type="Rhea" id="RHEA-COMP:11060"/>
        <dbReference type="Rhea" id="RHEA-COMP:11605"/>
        <dbReference type="ChEBI" id="CHEBI:15378"/>
        <dbReference type="ChEBI" id="CHEBI:30013"/>
        <dbReference type="ChEBI" id="CHEBI:30616"/>
        <dbReference type="ChEBI" id="CHEBI:61977"/>
        <dbReference type="ChEBI" id="CHEBI:456216"/>
        <dbReference type="EC" id="2.7.11.1"/>
    </reaction>
</comment>
<dbReference type="RefSeq" id="XP_019710478.1">
    <property type="nucleotide sequence ID" value="XM_019854919.2"/>
</dbReference>
<evidence type="ECO:0000313" key="18">
    <source>
        <dbReference type="RefSeq" id="XP_019710477.1"/>
    </source>
</evidence>
<feature type="binding site" evidence="10">
    <location>
        <position position="48"/>
    </location>
    <ligand>
        <name>ATP</name>
        <dbReference type="ChEBI" id="CHEBI:30616"/>
    </ligand>
</feature>
<sequence>MTEPNRKKSKKSEVLLPKYLLGKTLGIGSFGKVKLGQHVLTGFEVAVKILNLQKLNDAEVERVRREIKIMGRLSHPNIIRLYEVIEIKSKIYVVMEYMNHGGLYDYVIERGRLKEDEARHIFRQIIWGLEFCHLNKVVHRDLKPENLLLDLQLNVKLADFGLCNVMCDGHFLKTSCGSPNYAAPEVVSGKLYAGPEVDIWSCGIILYVLLCGRLPFDADNIPSLFKQIKNGLYTLPTHLSPLAKDLIIQILVVDPLRRFTIPQIREHPWFEYHLPQYLALPAEEARRGTKKDHDISYLHQQGGAAKIARNSLKQQQHCIDNRIASPKHQFPVTRHWTLGTQSPAHPQEIMVEILGVLQRLTICWKQIGNYNIRCKWIPILWSGLQTKLTLDLRHDPNEASASRDGDIVDPRLQNAIKFEIQLYKAPQKVYLIDLQRISGPPILFLDLCLLFFSQLQLL</sequence>
<dbReference type="InterPro" id="IPR000719">
    <property type="entry name" value="Prot_kinase_dom"/>
</dbReference>
<dbReference type="FunFam" id="3.30.200.20:FF:000003">
    <property type="entry name" value="Non-specific serine/threonine protein kinase"/>
    <property type="match status" value="1"/>
</dbReference>
<dbReference type="InterPro" id="IPR028375">
    <property type="entry name" value="KA1/Ssp2_C"/>
</dbReference>
<dbReference type="PROSITE" id="PS00107">
    <property type="entry name" value="PROTEIN_KINASE_ATP"/>
    <property type="match status" value="1"/>
</dbReference>
<evidence type="ECO:0000256" key="5">
    <source>
        <dbReference type="ARBA" id="ARBA00022741"/>
    </source>
</evidence>
<dbReference type="Pfam" id="PF00069">
    <property type="entry name" value="Pkinase"/>
    <property type="match status" value="1"/>
</dbReference>
<dbReference type="RefSeq" id="XP_073104561.1">
    <property type="nucleotide sequence ID" value="XM_073248460.1"/>
</dbReference>
<evidence type="ECO:0000256" key="3">
    <source>
        <dbReference type="ARBA" id="ARBA00022527"/>
    </source>
</evidence>
<evidence type="ECO:0000256" key="4">
    <source>
        <dbReference type="ARBA" id="ARBA00022679"/>
    </source>
</evidence>
<dbReference type="SMART" id="SM00220">
    <property type="entry name" value="S_TKc"/>
    <property type="match status" value="1"/>
</dbReference>
<evidence type="ECO:0000313" key="14">
    <source>
        <dbReference type="Proteomes" id="UP000504607"/>
    </source>
</evidence>
<dbReference type="GO" id="GO:0005524">
    <property type="term" value="F:ATP binding"/>
    <property type="evidence" value="ECO:0007669"/>
    <property type="project" value="UniProtKB-UniRule"/>
</dbReference>
<dbReference type="Pfam" id="PF02149">
    <property type="entry name" value="KA1"/>
    <property type="match status" value="1"/>
</dbReference>
<dbReference type="OrthoDB" id="739961at2759"/>
<keyword evidence="3 11" id="KW-0723">Serine/threonine-protein kinase</keyword>
<dbReference type="PANTHER" id="PTHR24346">
    <property type="entry name" value="MAP/MICROTUBULE AFFINITY-REGULATING KINASE"/>
    <property type="match status" value="1"/>
</dbReference>
<dbReference type="PROSITE" id="PS50032">
    <property type="entry name" value="KA1"/>
    <property type="match status" value="1"/>
</dbReference>
<dbReference type="GO" id="GO:0035556">
    <property type="term" value="P:intracellular signal transduction"/>
    <property type="evidence" value="ECO:0007669"/>
    <property type="project" value="TreeGrafter"/>
</dbReference>
<evidence type="ECO:0000256" key="10">
    <source>
        <dbReference type="PROSITE-ProRule" id="PRU10141"/>
    </source>
</evidence>
<evidence type="ECO:0000313" key="16">
    <source>
        <dbReference type="RefSeq" id="XP_019710475.1"/>
    </source>
</evidence>
<keyword evidence="14" id="KW-1185">Reference proteome</keyword>
<dbReference type="RefSeq" id="XP_010938848.1">
    <property type="nucleotide sequence ID" value="XM_010940546.3"/>
</dbReference>
<evidence type="ECO:0000313" key="20">
    <source>
        <dbReference type="RefSeq" id="XP_029124126.1"/>
    </source>
</evidence>
<evidence type="ECO:0000256" key="1">
    <source>
        <dbReference type="ARBA" id="ARBA00006234"/>
    </source>
</evidence>
<dbReference type="PROSITE" id="PS00108">
    <property type="entry name" value="PROTEIN_KINASE_ST"/>
    <property type="match status" value="1"/>
</dbReference>
<keyword evidence="4" id="KW-0808">Transferase</keyword>
<feature type="domain" description="KA1" evidence="13">
    <location>
        <begin position="409"/>
        <end position="457"/>
    </location>
</feature>
<dbReference type="EC" id="2.7.11.1" evidence="2"/>
<reference evidence="15 16" key="1">
    <citation type="submission" date="2025-04" db="UniProtKB">
        <authorList>
            <consortium name="RefSeq"/>
        </authorList>
    </citation>
    <scope>IDENTIFICATION</scope>
</reference>
<dbReference type="Gene3D" id="3.30.310.80">
    <property type="entry name" value="Kinase associated domain 1, KA1"/>
    <property type="match status" value="1"/>
</dbReference>
<name>A0A6J0PRD4_ELAGV</name>
<evidence type="ECO:0000256" key="2">
    <source>
        <dbReference type="ARBA" id="ARBA00012513"/>
    </source>
</evidence>
<dbReference type="CDD" id="cd12122">
    <property type="entry name" value="AMPKA_C"/>
    <property type="match status" value="1"/>
</dbReference>
<evidence type="ECO:0000256" key="8">
    <source>
        <dbReference type="ARBA" id="ARBA00047899"/>
    </source>
</evidence>
<evidence type="ECO:0000256" key="6">
    <source>
        <dbReference type="ARBA" id="ARBA00022777"/>
    </source>
</evidence>
<gene>
    <name evidence="15 16 17 18 19 20" type="primary">LOC105057841</name>
</gene>
<evidence type="ECO:0000256" key="11">
    <source>
        <dbReference type="RuleBase" id="RU000304"/>
    </source>
</evidence>
<evidence type="ECO:0000259" key="12">
    <source>
        <dbReference type="PROSITE" id="PS50011"/>
    </source>
</evidence>
<dbReference type="AlphaFoldDB" id="A0A6J0PRD4"/>
<dbReference type="RefSeq" id="XP_019710476.1">
    <property type="nucleotide sequence ID" value="XM_019854917.2"/>
</dbReference>
<evidence type="ECO:0000313" key="19">
    <source>
        <dbReference type="RefSeq" id="XP_019710478.1"/>
    </source>
</evidence>
<dbReference type="GeneID" id="105057841"/>
<dbReference type="InterPro" id="IPR017441">
    <property type="entry name" value="Protein_kinase_ATP_BS"/>
</dbReference>
<dbReference type="SUPFAM" id="SSF56112">
    <property type="entry name" value="Protein kinase-like (PK-like)"/>
    <property type="match status" value="1"/>
</dbReference>
<evidence type="ECO:0000256" key="7">
    <source>
        <dbReference type="ARBA" id="ARBA00022840"/>
    </source>
</evidence>
<feature type="domain" description="Protein kinase" evidence="12">
    <location>
        <begin position="19"/>
        <end position="270"/>
    </location>
</feature>
<keyword evidence="6 15" id="KW-0418">Kinase</keyword>
<dbReference type="GO" id="GO:0005737">
    <property type="term" value="C:cytoplasm"/>
    <property type="evidence" value="ECO:0007669"/>
    <property type="project" value="TreeGrafter"/>
</dbReference>
<dbReference type="RefSeq" id="XP_019710475.1">
    <property type="nucleotide sequence ID" value="XM_019854916.2"/>
</dbReference>
<evidence type="ECO:0000313" key="17">
    <source>
        <dbReference type="RefSeq" id="XP_019710476.1"/>
    </source>
</evidence>
<dbReference type="InterPro" id="IPR011009">
    <property type="entry name" value="Kinase-like_dom_sf"/>
</dbReference>
<proteinExistence type="inferred from homology"/>